<name>A0A917SKC0_9RHOB</name>
<accession>A0A917SKC0</accession>
<dbReference type="RefSeq" id="WP_028285444.1">
    <property type="nucleotide sequence ID" value="NZ_BMLF01000001.1"/>
</dbReference>
<comment type="caution">
    <text evidence="2">The sequence shown here is derived from an EMBL/GenBank/DDBJ whole genome shotgun (WGS) entry which is preliminary data.</text>
</comment>
<reference evidence="2" key="2">
    <citation type="submission" date="2020-09" db="EMBL/GenBank/DDBJ databases">
        <authorList>
            <person name="Sun Q."/>
            <person name="Zhou Y."/>
        </authorList>
    </citation>
    <scope>NUCLEOTIDE SEQUENCE</scope>
    <source>
        <strain evidence="2">CGMCC 1.6293</strain>
    </source>
</reference>
<dbReference type="Pfam" id="PF09838">
    <property type="entry name" value="DUF2065"/>
    <property type="match status" value="1"/>
</dbReference>
<dbReference type="Proteomes" id="UP000649829">
    <property type="component" value="Unassembled WGS sequence"/>
</dbReference>
<keyword evidence="1" id="KW-0812">Transmembrane</keyword>
<evidence type="ECO:0008006" key="4">
    <source>
        <dbReference type="Google" id="ProtNLM"/>
    </source>
</evidence>
<protein>
    <recommendedName>
        <fullName evidence="4">DUF2065 domain-containing protein</fullName>
    </recommendedName>
</protein>
<sequence length="65" mass="6871">MIETAFLALGLVLIVEGLAYALAPSLVEQLLEALRAMPVEARRTLGLGALAIGFVFVWIAKTMGA</sequence>
<evidence type="ECO:0000313" key="3">
    <source>
        <dbReference type="Proteomes" id="UP000649829"/>
    </source>
</evidence>
<reference evidence="2" key="1">
    <citation type="journal article" date="2014" name="Int. J. Syst. Evol. Microbiol.">
        <title>Complete genome sequence of Corynebacterium casei LMG S-19264T (=DSM 44701T), isolated from a smear-ripened cheese.</title>
        <authorList>
            <consortium name="US DOE Joint Genome Institute (JGI-PGF)"/>
            <person name="Walter F."/>
            <person name="Albersmeier A."/>
            <person name="Kalinowski J."/>
            <person name="Ruckert C."/>
        </authorList>
    </citation>
    <scope>NUCLEOTIDE SEQUENCE</scope>
    <source>
        <strain evidence="2">CGMCC 1.6293</strain>
    </source>
</reference>
<feature type="transmembrane region" description="Helical" evidence="1">
    <location>
        <begin position="45"/>
        <end position="64"/>
    </location>
</feature>
<dbReference type="EMBL" id="BMLF01000001">
    <property type="protein sequence ID" value="GGL86102.1"/>
    <property type="molecule type" value="Genomic_DNA"/>
</dbReference>
<keyword evidence="1" id="KW-1133">Transmembrane helix</keyword>
<evidence type="ECO:0000313" key="2">
    <source>
        <dbReference type="EMBL" id="GGL86102.1"/>
    </source>
</evidence>
<dbReference type="AlphaFoldDB" id="A0A917SKC0"/>
<keyword evidence="1" id="KW-0472">Membrane</keyword>
<proteinExistence type="predicted"/>
<dbReference type="InterPro" id="IPR019201">
    <property type="entry name" value="DUF2065"/>
</dbReference>
<gene>
    <name evidence="2" type="ORF">GCM10011534_05020</name>
</gene>
<organism evidence="2 3">
    <name type="scientific">Pseudooceanicola nanhaiensis</name>
    <dbReference type="NCBI Taxonomy" id="375761"/>
    <lineage>
        <taxon>Bacteria</taxon>
        <taxon>Pseudomonadati</taxon>
        <taxon>Pseudomonadota</taxon>
        <taxon>Alphaproteobacteria</taxon>
        <taxon>Rhodobacterales</taxon>
        <taxon>Paracoccaceae</taxon>
        <taxon>Pseudooceanicola</taxon>
    </lineage>
</organism>
<evidence type="ECO:0000256" key="1">
    <source>
        <dbReference type="SAM" id="Phobius"/>
    </source>
</evidence>
<keyword evidence="3" id="KW-1185">Reference proteome</keyword>